<dbReference type="OrthoDB" id="10671145at2759"/>
<proteinExistence type="predicted"/>
<organism evidence="3">
    <name type="scientific">Micromonas pusilla (strain CCMP1545)</name>
    <name type="common">Picoplanktonic green alga</name>
    <dbReference type="NCBI Taxonomy" id="564608"/>
    <lineage>
        <taxon>Eukaryota</taxon>
        <taxon>Viridiplantae</taxon>
        <taxon>Chlorophyta</taxon>
        <taxon>Mamiellophyceae</taxon>
        <taxon>Mamiellales</taxon>
        <taxon>Mamiellaceae</taxon>
        <taxon>Micromonas</taxon>
    </lineage>
</organism>
<keyword evidence="3" id="KW-1185">Reference proteome</keyword>
<feature type="compositionally biased region" description="Polar residues" evidence="1">
    <location>
        <begin position="165"/>
        <end position="176"/>
    </location>
</feature>
<feature type="region of interest" description="Disordered" evidence="1">
    <location>
        <begin position="154"/>
        <end position="176"/>
    </location>
</feature>
<dbReference type="AlphaFoldDB" id="C1NAL5"/>
<evidence type="ECO:0000313" key="2">
    <source>
        <dbReference type="EMBL" id="EEH50964.1"/>
    </source>
</evidence>
<dbReference type="KEGG" id="mpp:MICPUCDRAFT_66119"/>
<reference evidence="2 3" key="1">
    <citation type="journal article" date="2009" name="Science">
        <title>Green evolution and dynamic adaptations revealed by genomes of the marine picoeukaryotes Micromonas.</title>
        <authorList>
            <person name="Worden A.Z."/>
            <person name="Lee J.H."/>
            <person name="Mock T."/>
            <person name="Rouze P."/>
            <person name="Simmons M.P."/>
            <person name="Aerts A.L."/>
            <person name="Allen A.E."/>
            <person name="Cuvelier M.L."/>
            <person name="Derelle E."/>
            <person name="Everett M.V."/>
            <person name="Foulon E."/>
            <person name="Grimwood J."/>
            <person name="Gundlach H."/>
            <person name="Henrissat B."/>
            <person name="Napoli C."/>
            <person name="McDonald S.M."/>
            <person name="Parker M.S."/>
            <person name="Rombauts S."/>
            <person name="Salamov A."/>
            <person name="Von Dassow P."/>
            <person name="Badger J.H."/>
            <person name="Coutinho P.M."/>
            <person name="Demir E."/>
            <person name="Dubchak I."/>
            <person name="Gentemann C."/>
            <person name="Eikrem W."/>
            <person name="Gready J.E."/>
            <person name="John U."/>
            <person name="Lanier W."/>
            <person name="Lindquist E.A."/>
            <person name="Lucas S."/>
            <person name="Mayer K.F."/>
            <person name="Moreau H."/>
            <person name="Not F."/>
            <person name="Otillar R."/>
            <person name="Panaud O."/>
            <person name="Pangilinan J."/>
            <person name="Paulsen I."/>
            <person name="Piegu B."/>
            <person name="Poliakov A."/>
            <person name="Robbens S."/>
            <person name="Schmutz J."/>
            <person name="Toulza E."/>
            <person name="Wyss T."/>
            <person name="Zelensky A."/>
            <person name="Zhou K."/>
            <person name="Armbrust E.V."/>
            <person name="Bhattacharya D."/>
            <person name="Goodenough U.W."/>
            <person name="Van de Peer Y."/>
            <person name="Grigoriev I.V."/>
        </authorList>
    </citation>
    <scope>NUCLEOTIDE SEQUENCE [LARGE SCALE GENOMIC DNA]</scope>
    <source>
        <strain evidence="2 3">CCMP1545</strain>
    </source>
</reference>
<feature type="compositionally biased region" description="Basic and acidic residues" evidence="1">
    <location>
        <begin position="154"/>
        <end position="164"/>
    </location>
</feature>
<name>C1NAL5_MICPC</name>
<feature type="region of interest" description="Disordered" evidence="1">
    <location>
        <begin position="1"/>
        <end position="23"/>
    </location>
</feature>
<evidence type="ECO:0000256" key="1">
    <source>
        <dbReference type="SAM" id="MobiDB-lite"/>
    </source>
</evidence>
<evidence type="ECO:0000313" key="3">
    <source>
        <dbReference type="Proteomes" id="UP000001876"/>
    </source>
</evidence>
<dbReference type="GeneID" id="9690425"/>
<protein>
    <submittedName>
        <fullName evidence="2">Predicted protein</fullName>
    </submittedName>
</protein>
<dbReference type="RefSeq" id="XP_003064984.1">
    <property type="nucleotide sequence ID" value="XM_003064938.1"/>
</dbReference>
<dbReference type="Proteomes" id="UP000001876">
    <property type="component" value="Unassembled WGS sequence"/>
</dbReference>
<gene>
    <name evidence="2" type="ORF">MICPUCDRAFT_66119</name>
</gene>
<dbReference type="EMBL" id="GG663753">
    <property type="protein sequence ID" value="EEH50964.1"/>
    <property type="molecule type" value="Genomic_DNA"/>
</dbReference>
<accession>C1NAL5</accession>
<sequence length="275" mass="29363">MLDSKSLVSDMNRRQQTTRGEATTSVVVRGPVAAFGACHKCGAKLSRRSAYDACLCTRCGTRYHAGDCGSRLQSAGYPVSDRCSKCSCLCLCTGGSIVCHAGAARKRRCSRLVASPEETEERAEIKTRPACEHLSKAVAVSAAAAATTSVTARDRATKTKDVLSRNKSSPRKSSCTVDEGTVHAVSARVARALAHTSFLTGSLAILYESLVKRELGRRDERSGEADQAQLLSVDSEDAAKQKNASLIRDALRIEQANESLAETLAQTFASIMDQS</sequence>